<sequence length="73" mass="8411">MQITKHIFKKDEPYRSSQQLLSFHTVTVNFTNQITDQHLRGTLLFLVCMFVCVCVCVCVCLCVFVCVSVFVFV</sequence>
<proteinExistence type="predicted"/>
<accession>A0A016WEF0</accession>
<dbReference type="Proteomes" id="UP000024635">
    <property type="component" value="Unassembled WGS sequence"/>
</dbReference>
<comment type="caution">
    <text evidence="2">The sequence shown here is derived from an EMBL/GenBank/DDBJ whole genome shotgun (WGS) entry which is preliminary data.</text>
</comment>
<organism evidence="2 3">
    <name type="scientific">Ancylostoma ceylanicum</name>
    <dbReference type="NCBI Taxonomy" id="53326"/>
    <lineage>
        <taxon>Eukaryota</taxon>
        <taxon>Metazoa</taxon>
        <taxon>Ecdysozoa</taxon>
        <taxon>Nematoda</taxon>
        <taxon>Chromadorea</taxon>
        <taxon>Rhabditida</taxon>
        <taxon>Rhabditina</taxon>
        <taxon>Rhabditomorpha</taxon>
        <taxon>Strongyloidea</taxon>
        <taxon>Ancylostomatidae</taxon>
        <taxon>Ancylostomatinae</taxon>
        <taxon>Ancylostoma</taxon>
    </lineage>
</organism>
<evidence type="ECO:0000313" key="3">
    <source>
        <dbReference type="Proteomes" id="UP000024635"/>
    </source>
</evidence>
<evidence type="ECO:0000313" key="2">
    <source>
        <dbReference type="EMBL" id="EYC37652.1"/>
    </source>
</evidence>
<keyword evidence="1" id="KW-0472">Membrane</keyword>
<evidence type="ECO:0000256" key="1">
    <source>
        <dbReference type="SAM" id="Phobius"/>
    </source>
</evidence>
<keyword evidence="1" id="KW-1133">Transmembrane helix</keyword>
<feature type="transmembrane region" description="Helical" evidence="1">
    <location>
        <begin position="43"/>
        <end position="72"/>
    </location>
</feature>
<gene>
    <name evidence="2" type="primary">Acey_s0774.g2246</name>
    <name evidence="2" type="ORF">Y032_0774g2246</name>
</gene>
<dbReference type="AlphaFoldDB" id="A0A016WEF0"/>
<keyword evidence="1" id="KW-0812">Transmembrane</keyword>
<protein>
    <submittedName>
        <fullName evidence="2">Uncharacterized protein</fullName>
    </submittedName>
</protein>
<name>A0A016WEF0_9BILA</name>
<keyword evidence="3" id="KW-1185">Reference proteome</keyword>
<dbReference type="EMBL" id="JARK01000374">
    <property type="protein sequence ID" value="EYC37652.1"/>
    <property type="molecule type" value="Genomic_DNA"/>
</dbReference>
<reference evidence="3" key="1">
    <citation type="journal article" date="2015" name="Nat. Genet.">
        <title>The genome and transcriptome of the zoonotic hookworm Ancylostoma ceylanicum identify infection-specific gene families.</title>
        <authorList>
            <person name="Schwarz E.M."/>
            <person name="Hu Y."/>
            <person name="Antoshechkin I."/>
            <person name="Miller M.M."/>
            <person name="Sternberg P.W."/>
            <person name="Aroian R.V."/>
        </authorList>
    </citation>
    <scope>NUCLEOTIDE SEQUENCE</scope>
    <source>
        <strain evidence="3">HY135</strain>
    </source>
</reference>